<protein>
    <recommendedName>
        <fullName evidence="3">Chitin-binding type-4 domain-containing protein</fullName>
    </recommendedName>
</protein>
<evidence type="ECO:0000256" key="1">
    <source>
        <dbReference type="SAM" id="MobiDB-lite"/>
    </source>
</evidence>
<sequence>MVMGSEVVVLLLVATGARFTRGHGRLLEPPSRSSMWRFGFNTTRNYNDNSLNCGGLYTQWFVNQGKCGVCGDPWNQPVPRDNEAGGRYGKGIITRAYKPGQEMNVRVEITANHAGWFEFRLCPHNDPSTPVTQRCLDQHLLGLADGSGTRYQLVSGTRFADLTLTLPPGLTCSQCVLQWKWHAANNFGTDSSGTACIGCGDVQEEFYSCSDIAIGNAAAVSTSAPVRPATYGQQTPGVTFQTSKPTLSPAVTYPPFNPFTAPTRAPVVTYPPFNPITRPTQSPVATYPPFDPITHPTLTPAITYPPFNPITNLVKGPVGVYPPFRPVTVTPSVPAATTFPTTAPATFPPFQPITFMPAYSPMTSTGQSSGARCYAVGTWQGNTQLDRYCSEQCPLGNCPAQFCACSTGLNTPTSAPTHAAPALPSSTHAVPALRSSTHAVPALRSSTHAVPALRSSTSASPPLTTVPPTPNTVVPPTVSLPCYGINSWQGVARLDKWCSENCAVGLCPAQNCRCVSSSAPQNPAILAPSPATRQPPSISSGATPTQQSPCRAVGLWAGQTQLDQWCTQTCAQFGCDPQYCSCSPPTPDPSPVSTGQSAGAIPAACYAVNGWAGVKQLDQWCNVKCHSGNCPPQYCACGLQTPPPASATPASSSSSRSVTTPSPALVNRGTCHAVNNWQGTPDLDRWCREECPRGNCPPVYCRCDP</sequence>
<keyword evidence="2" id="KW-0732">Signal</keyword>
<keyword evidence="5" id="KW-1185">Reference proteome</keyword>
<dbReference type="Pfam" id="PF03067">
    <property type="entry name" value="LPMO_10"/>
    <property type="match status" value="1"/>
</dbReference>
<dbReference type="AlphaFoldDB" id="A0ABD0LE49"/>
<feature type="chain" id="PRO_5044877396" description="Chitin-binding type-4 domain-containing protein" evidence="2">
    <location>
        <begin position="23"/>
        <end position="705"/>
    </location>
</feature>
<evidence type="ECO:0000259" key="3">
    <source>
        <dbReference type="Pfam" id="PF03067"/>
    </source>
</evidence>
<dbReference type="InterPro" id="IPR004302">
    <property type="entry name" value="Cellulose/chitin-bd_N"/>
</dbReference>
<proteinExistence type="predicted"/>
<dbReference type="EMBL" id="JACVVK020000055">
    <property type="protein sequence ID" value="KAK7497837.1"/>
    <property type="molecule type" value="Genomic_DNA"/>
</dbReference>
<evidence type="ECO:0000313" key="4">
    <source>
        <dbReference type="EMBL" id="KAK7497837.1"/>
    </source>
</evidence>
<feature type="compositionally biased region" description="Polar residues" evidence="1">
    <location>
        <begin position="531"/>
        <end position="546"/>
    </location>
</feature>
<gene>
    <name evidence="4" type="ORF">BaRGS_00010971</name>
</gene>
<name>A0ABD0LE49_9CAEN</name>
<dbReference type="Proteomes" id="UP001519460">
    <property type="component" value="Unassembled WGS sequence"/>
</dbReference>
<evidence type="ECO:0000313" key="5">
    <source>
        <dbReference type="Proteomes" id="UP001519460"/>
    </source>
</evidence>
<evidence type="ECO:0000256" key="2">
    <source>
        <dbReference type="SAM" id="SignalP"/>
    </source>
</evidence>
<organism evidence="4 5">
    <name type="scientific">Batillaria attramentaria</name>
    <dbReference type="NCBI Taxonomy" id="370345"/>
    <lineage>
        <taxon>Eukaryota</taxon>
        <taxon>Metazoa</taxon>
        <taxon>Spiralia</taxon>
        <taxon>Lophotrochozoa</taxon>
        <taxon>Mollusca</taxon>
        <taxon>Gastropoda</taxon>
        <taxon>Caenogastropoda</taxon>
        <taxon>Sorbeoconcha</taxon>
        <taxon>Cerithioidea</taxon>
        <taxon>Batillariidae</taxon>
        <taxon>Batillaria</taxon>
    </lineage>
</organism>
<feature type="signal peptide" evidence="2">
    <location>
        <begin position="1"/>
        <end position="22"/>
    </location>
</feature>
<feature type="region of interest" description="Disordered" evidence="1">
    <location>
        <begin position="525"/>
        <end position="546"/>
    </location>
</feature>
<accession>A0ABD0LE49</accession>
<feature type="region of interest" description="Disordered" evidence="1">
    <location>
        <begin position="450"/>
        <end position="470"/>
    </location>
</feature>
<feature type="domain" description="Chitin-binding type-4" evidence="3">
    <location>
        <begin position="23"/>
        <end position="212"/>
    </location>
</feature>
<reference evidence="4 5" key="1">
    <citation type="journal article" date="2023" name="Sci. Data">
        <title>Genome assembly of the Korean intertidal mud-creeper Batillaria attramentaria.</title>
        <authorList>
            <person name="Patra A.K."/>
            <person name="Ho P.T."/>
            <person name="Jun S."/>
            <person name="Lee S.J."/>
            <person name="Kim Y."/>
            <person name="Won Y.J."/>
        </authorList>
    </citation>
    <scope>NUCLEOTIDE SEQUENCE [LARGE SCALE GENOMIC DNA]</scope>
    <source>
        <strain evidence="4">Wonlab-2016</strain>
    </source>
</reference>
<comment type="caution">
    <text evidence="4">The sequence shown here is derived from an EMBL/GenBank/DDBJ whole genome shotgun (WGS) entry which is preliminary data.</text>
</comment>